<comment type="function">
    <text evidence="7">Component of the SMC5-SMC6 complex, that promotes sister chromatid alignment after DNA damage and facilitates double-stranded DNA breaks (DSBs) repair via homologous recombination between sister chromatids.</text>
</comment>
<keyword evidence="4 7" id="KW-0233">DNA recombination</keyword>
<comment type="subunit">
    <text evidence="7">Component of the SMC5-SMC6 complex.</text>
</comment>
<name>A0A9C7PTS2_9RHOD</name>
<keyword evidence="6 7" id="KW-0539">Nucleus</keyword>
<dbReference type="PANTHER" id="PTHR16140:SF0">
    <property type="entry name" value="NON-STRUCTURAL MAINTENANCE OF CHROMOSOMES ELEMENT 4"/>
    <property type="match status" value="1"/>
</dbReference>
<dbReference type="InterPro" id="IPR014854">
    <property type="entry name" value="Nse4_C"/>
</dbReference>
<feature type="domain" description="Non-structural maintenance of chromosome element 4 C-terminal" evidence="9">
    <location>
        <begin position="231"/>
        <end position="325"/>
    </location>
</feature>
<evidence type="ECO:0000256" key="7">
    <source>
        <dbReference type="RuleBase" id="RU365071"/>
    </source>
</evidence>
<comment type="similarity">
    <text evidence="2 7">Belongs to the NSE4 family.</text>
</comment>
<keyword evidence="3 7" id="KW-0227">DNA damage</keyword>
<dbReference type="InterPro" id="IPR027786">
    <property type="entry name" value="Nse4/EID"/>
</dbReference>
<evidence type="ECO:0000256" key="4">
    <source>
        <dbReference type="ARBA" id="ARBA00023172"/>
    </source>
</evidence>
<dbReference type="PANTHER" id="PTHR16140">
    <property type="entry name" value="NON-STRUCTURAL MAINTENANCE OF CHROMOSOMES ELEMENT 4"/>
    <property type="match status" value="1"/>
</dbReference>
<comment type="subcellular location">
    <subcellularLocation>
        <location evidence="1 7">Nucleus</location>
    </subcellularLocation>
</comment>
<sequence length="330" mass="37478">MAGPSLDTERGLHLTERADLLNEIVEHHKRVDSERGEYEDPDSSLIDKRMAENEQLRTRSTAPQGQVLLSGAFLSFARSAVTRAEKISVTHQEFSVEMIIRRLKTLNRSSGPSSNDNSSGCDGEQSYVDEDSLENVVVDWKRLGQQLSRFYQIPPSVAFVRGPISAPPKLPRTRSRLEGSAREENRLRQTDNNNPVQRPTLVDPNEGLGQIETDKKVQDMCRTIRTQEESSFFQLVLDKASYAKTIENIFHLSFLIKDGQVSIAERNGVPWVRYMDPKRSQLESNQIEKANTSSAPLRTGTTPSQLQFENGQLILSLDYDTWEAWRRRCL</sequence>
<evidence type="ECO:0000256" key="1">
    <source>
        <dbReference type="ARBA" id="ARBA00004123"/>
    </source>
</evidence>
<dbReference type="EMBL" id="BQMJ01000017">
    <property type="protein sequence ID" value="GJQ10603.1"/>
    <property type="molecule type" value="Genomic_DNA"/>
</dbReference>
<dbReference type="GO" id="GO:0006310">
    <property type="term" value="P:DNA recombination"/>
    <property type="evidence" value="ECO:0007669"/>
    <property type="project" value="UniProtKB-UniRule"/>
</dbReference>
<keyword evidence="5 7" id="KW-0234">DNA repair</keyword>
<evidence type="ECO:0000256" key="6">
    <source>
        <dbReference type="ARBA" id="ARBA00023242"/>
    </source>
</evidence>
<keyword evidence="11" id="KW-1185">Reference proteome</keyword>
<evidence type="ECO:0000256" key="5">
    <source>
        <dbReference type="ARBA" id="ARBA00023204"/>
    </source>
</evidence>
<dbReference type="AlphaFoldDB" id="A0A9C7PTS2"/>
<evidence type="ECO:0000256" key="8">
    <source>
        <dbReference type="SAM" id="MobiDB-lite"/>
    </source>
</evidence>
<evidence type="ECO:0000256" key="3">
    <source>
        <dbReference type="ARBA" id="ARBA00022763"/>
    </source>
</evidence>
<evidence type="ECO:0000313" key="11">
    <source>
        <dbReference type="Proteomes" id="UP001061958"/>
    </source>
</evidence>
<evidence type="ECO:0000259" key="9">
    <source>
        <dbReference type="Pfam" id="PF08743"/>
    </source>
</evidence>
<dbReference type="OrthoDB" id="5973at2759"/>
<gene>
    <name evidence="10" type="ORF">GpartN1_g2394.t1</name>
</gene>
<proteinExistence type="inferred from homology"/>
<accession>A0A9C7PTS2</accession>
<feature type="compositionally biased region" description="Basic and acidic residues" evidence="8">
    <location>
        <begin position="175"/>
        <end position="189"/>
    </location>
</feature>
<dbReference type="Pfam" id="PF08743">
    <property type="entry name" value="Nse4_C"/>
    <property type="match status" value="1"/>
</dbReference>
<organism evidence="10 11">
    <name type="scientific">Galdieria partita</name>
    <dbReference type="NCBI Taxonomy" id="83374"/>
    <lineage>
        <taxon>Eukaryota</taxon>
        <taxon>Rhodophyta</taxon>
        <taxon>Bangiophyceae</taxon>
        <taxon>Galdieriales</taxon>
        <taxon>Galdieriaceae</taxon>
        <taxon>Galdieria</taxon>
    </lineage>
</organism>
<dbReference type="GO" id="GO:0006281">
    <property type="term" value="P:DNA repair"/>
    <property type="evidence" value="ECO:0007669"/>
    <property type="project" value="UniProtKB-UniRule"/>
</dbReference>
<protein>
    <recommendedName>
        <fullName evidence="7">Non-structural maintenance of chromosomes element 4</fullName>
    </recommendedName>
</protein>
<dbReference type="GO" id="GO:0005634">
    <property type="term" value="C:nucleus"/>
    <property type="evidence" value="ECO:0007669"/>
    <property type="project" value="UniProtKB-SubCell"/>
</dbReference>
<evidence type="ECO:0000313" key="10">
    <source>
        <dbReference type="EMBL" id="GJQ10603.1"/>
    </source>
</evidence>
<reference evidence="10" key="2">
    <citation type="submission" date="2022-01" db="EMBL/GenBank/DDBJ databases">
        <authorList>
            <person name="Hirooka S."/>
            <person name="Miyagishima S.Y."/>
        </authorList>
    </citation>
    <scope>NUCLEOTIDE SEQUENCE</scope>
    <source>
        <strain evidence="10">NBRC 102759</strain>
    </source>
</reference>
<dbReference type="GO" id="GO:0030915">
    <property type="term" value="C:Smc5-Smc6 complex"/>
    <property type="evidence" value="ECO:0007669"/>
    <property type="project" value="UniProtKB-UniRule"/>
</dbReference>
<evidence type="ECO:0000256" key="2">
    <source>
        <dbReference type="ARBA" id="ARBA00008997"/>
    </source>
</evidence>
<comment type="caution">
    <text evidence="10">The sequence shown here is derived from an EMBL/GenBank/DDBJ whole genome shotgun (WGS) entry which is preliminary data.</text>
</comment>
<feature type="compositionally biased region" description="Low complexity" evidence="8">
    <location>
        <begin position="109"/>
        <end position="123"/>
    </location>
</feature>
<reference evidence="10" key="1">
    <citation type="journal article" date="2022" name="Proc. Natl. Acad. Sci. U.S.A.">
        <title>Life cycle and functional genomics of the unicellular red alga Galdieria for elucidating algal and plant evolution and industrial use.</title>
        <authorList>
            <person name="Hirooka S."/>
            <person name="Itabashi T."/>
            <person name="Ichinose T.M."/>
            <person name="Onuma R."/>
            <person name="Fujiwara T."/>
            <person name="Yamashita S."/>
            <person name="Jong L.W."/>
            <person name="Tomita R."/>
            <person name="Iwane A.H."/>
            <person name="Miyagishima S.Y."/>
        </authorList>
    </citation>
    <scope>NUCLEOTIDE SEQUENCE</scope>
    <source>
        <strain evidence="10">NBRC 102759</strain>
    </source>
</reference>
<feature type="region of interest" description="Disordered" evidence="8">
    <location>
        <begin position="163"/>
        <end position="209"/>
    </location>
</feature>
<feature type="region of interest" description="Disordered" evidence="8">
    <location>
        <begin position="107"/>
        <end position="126"/>
    </location>
</feature>
<dbReference type="Proteomes" id="UP001061958">
    <property type="component" value="Unassembled WGS sequence"/>
</dbReference>